<dbReference type="RefSeq" id="WP_172174257.1">
    <property type="nucleotide sequence ID" value="NZ_CASGKG010000021.1"/>
</dbReference>
<dbReference type="InterPro" id="IPR019734">
    <property type="entry name" value="TPR_rpt"/>
</dbReference>
<dbReference type="PROSITE" id="PS50005">
    <property type="entry name" value="TPR"/>
    <property type="match status" value="1"/>
</dbReference>
<evidence type="ECO:0000256" key="1">
    <source>
        <dbReference type="PROSITE-ProRule" id="PRU00339"/>
    </source>
</evidence>
<keyword evidence="2" id="KW-1133">Transmembrane helix</keyword>
<gene>
    <name evidence="3" type="ORF">HPS55_09695</name>
</gene>
<dbReference type="InterPro" id="IPR011990">
    <property type="entry name" value="TPR-like_helical_dom_sf"/>
</dbReference>
<evidence type="ECO:0000313" key="3">
    <source>
        <dbReference type="EMBL" id="NPE14586.1"/>
    </source>
</evidence>
<dbReference type="GeneID" id="82158034"/>
<organism evidence="3 4">
    <name type="scientific">Xylanibacter rodentium</name>
    <dbReference type="NCBI Taxonomy" id="2736289"/>
    <lineage>
        <taxon>Bacteria</taxon>
        <taxon>Pseudomonadati</taxon>
        <taxon>Bacteroidota</taxon>
        <taxon>Bacteroidia</taxon>
        <taxon>Bacteroidales</taxon>
        <taxon>Prevotellaceae</taxon>
        <taxon>Xylanibacter</taxon>
    </lineage>
</organism>
<accession>A0ABX2AWW1</accession>
<sequence length="583" mass="67008">MKKKIYILPFVVFIILVISACVDRHKSEQLLDAAELLMESRPDSAFTMLSSVCASPDSLPKALRMRLELLKAKAQNKMFVPFTTDSTMAAVAEWYDRHGNRSQRMTAHYLLGCVYRDLNDAPMALDQYHEAVSLADTTAGDCDWHTLCRIHGQMGTLFNKMGSPEYELEEWENTYATAMKAKDTIMAFNAYALKAYAYFNMYKMDSVISITDNVVRMYEGLGRKDFAAGHLPAVIDVYLHRKKYDKAKTRMDYYERYSGFFDTDGNIEAGKESYYGTKARYYNAVGQADSAYMYLKKLIKFKDNIQCAEVAYRELMAYYENQLRADSVVKYARLFCRMNDSSAIVRSAEAINKAKALYNYNKAQQTAKDKAAEADNYRFLIICVICFAVIAIVVPYRMYNARMRRQRMAYTEMNRKYNGIWADCDKAASDLQMMESDFEKYKAVKENEIKELKKSISAYHDCCIDNDVTENERTLRNSEVAVKLHLLAAKGDAATEQELSAVIALTKNILPDFYNIITLPKYKLKEREIKVCAMIRLNFIPSEIAVLLNISLQRITNIRSCINMKLFKKSGTKELDSRLKMLK</sequence>
<protein>
    <recommendedName>
        <fullName evidence="5">Tetratricopeptide repeat protein</fullName>
    </recommendedName>
</protein>
<dbReference type="PROSITE" id="PS51257">
    <property type="entry name" value="PROKAR_LIPOPROTEIN"/>
    <property type="match status" value="1"/>
</dbReference>
<evidence type="ECO:0000256" key="2">
    <source>
        <dbReference type="SAM" id="Phobius"/>
    </source>
</evidence>
<dbReference type="SUPFAM" id="SSF48452">
    <property type="entry name" value="TPR-like"/>
    <property type="match status" value="1"/>
</dbReference>
<evidence type="ECO:0008006" key="5">
    <source>
        <dbReference type="Google" id="ProtNLM"/>
    </source>
</evidence>
<keyword evidence="2" id="KW-0812">Transmembrane</keyword>
<proteinExistence type="predicted"/>
<comment type="caution">
    <text evidence="3">The sequence shown here is derived from an EMBL/GenBank/DDBJ whole genome shotgun (WGS) entry which is preliminary data.</text>
</comment>
<keyword evidence="1" id="KW-0802">TPR repeat</keyword>
<keyword evidence="2" id="KW-0472">Membrane</keyword>
<name>A0ABX2AWW1_9BACT</name>
<feature type="repeat" description="TPR" evidence="1">
    <location>
        <begin position="105"/>
        <end position="138"/>
    </location>
</feature>
<dbReference type="Gene3D" id="1.25.40.10">
    <property type="entry name" value="Tetratricopeptide repeat domain"/>
    <property type="match status" value="1"/>
</dbReference>
<reference evidence="3 4" key="1">
    <citation type="submission" date="2020-05" db="EMBL/GenBank/DDBJ databases">
        <title>Distinct polysaccharide utilization as determinants for interspecies competition between intestinal Prevotella spp.</title>
        <authorList>
            <person name="Galvez E.J.C."/>
            <person name="Iljazovic A."/>
            <person name="Strowig T."/>
        </authorList>
    </citation>
    <scope>NUCLEOTIDE SEQUENCE [LARGE SCALE GENOMIC DNA]</scope>
    <source>
        <strain evidence="3 4">PROD</strain>
    </source>
</reference>
<dbReference type="EMBL" id="JABKKE010000015">
    <property type="protein sequence ID" value="NPE14586.1"/>
    <property type="molecule type" value="Genomic_DNA"/>
</dbReference>
<keyword evidence="4" id="KW-1185">Reference proteome</keyword>
<evidence type="ECO:0000313" key="4">
    <source>
        <dbReference type="Proteomes" id="UP001193734"/>
    </source>
</evidence>
<feature type="transmembrane region" description="Helical" evidence="2">
    <location>
        <begin position="377"/>
        <end position="399"/>
    </location>
</feature>
<dbReference type="Proteomes" id="UP001193734">
    <property type="component" value="Unassembled WGS sequence"/>
</dbReference>